<dbReference type="SUPFAM" id="SSF69118">
    <property type="entry name" value="AhpD-like"/>
    <property type="match status" value="1"/>
</dbReference>
<dbReference type="EMBL" id="MNAD01000440">
    <property type="protein sequence ID" value="OJT13010.1"/>
    <property type="molecule type" value="Genomic_DNA"/>
</dbReference>
<gene>
    <name evidence="1" type="ORF">TRAPUB_10419</name>
</gene>
<dbReference type="AlphaFoldDB" id="A0A1M2VZQ1"/>
<dbReference type="InterPro" id="IPR029032">
    <property type="entry name" value="AhpD-like"/>
</dbReference>
<reference evidence="1 2" key="1">
    <citation type="submission" date="2016-10" db="EMBL/GenBank/DDBJ databases">
        <title>Genome sequence of the basidiomycete white-rot fungus Trametes pubescens.</title>
        <authorList>
            <person name="Makela M.R."/>
            <person name="Granchi Z."/>
            <person name="Peng M."/>
            <person name="De Vries R.P."/>
            <person name="Grigoriev I."/>
            <person name="Riley R."/>
            <person name="Hilden K."/>
        </authorList>
    </citation>
    <scope>NUCLEOTIDE SEQUENCE [LARGE SCALE GENOMIC DNA]</scope>
    <source>
        <strain evidence="1 2">FBCC735</strain>
    </source>
</reference>
<dbReference type="STRING" id="154538.A0A1M2VZQ1"/>
<keyword evidence="2" id="KW-1185">Reference proteome</keyword>
<dbReference type="Proteomes" id="UP000184267">
    <property type="component" value="Unassembled WGS sequence"/>
</dbReference>
<dbReference type="PANTHER" id="PTHR28180">
    <property type="entry name" value="CONSERVED MITOCHONDRIAL PROTEIN-RELATED"/>
    <property type="match status" value="1"/>
</dbReference>
<organism evidence="1 2">
    <name type="scientific">Trametes pubescens</name>
    <name type="common">White-rot fungus</name>
    <dbReference type="NCBI Taxonomy" id="154538"/>
    <lineage>
        <taxon>Eukaryota</taxon>
        <taxon>Fungi</taxon>
        <taxon>Dikarya</taxon>
        <taxon>Basidiomycota</taxon>
        <taxon>Agaricomycotina</taxon>
        <taxon>Agaricomycetes</taxon>
        <taxon>Polyporales</taxon>
        <taxon>Polyporaceae</taxon>
        <taxon>Trametes</taxon>
    </lineage>
</organism>
<evidence type="ECO:0000313" key="2">
    <source>
        <dbReference type="Proteomes" id="UP000184267"/>
    </source>
</evidence>
<dbReference type="InterPro" id="IPR052999">
    <property type="entry name" value="PTS1_Protein"/>
</dbReference>
<proteinExistence type="predicted"/>
<name>A0A1M2VZQ1_TRAPU</name>
<comment type="caution">
    <text evidence="1">The sequence shown here is derived from an EMBL/GenBank/DDBJ whole genome shotgun (WGS) entry which is preliminary data.</text>
</comment>
<sequence length="250" mass="26935">MANIATPSFLNSLKAIYPAGGPSTTAYPGALSNPWVIITAVAFSASNVPEAVPVVFKHALEELKTGQKAQGIADDVALKEQLVLARKIREGVLQSGLLSGFPRTINTLIALNEVMPEGLRESKPLRDSNKHMTEYDKSGEKLFRSMYRDTADSVQGLLDSAYPDLGWWCNTIGYGVMYGGADVLTQVESSYAIVAALIAVDAPRQVGWHLANARHGSASLEEARAVRRIAMEVAQLVGVTWKNGVPEVEP</sequence>
<dbReference type="OrthoDB" id="5537330at2759"/>
<protein>
    <recommendedName>
        <fullName evidence="3">Carboxymuconolactone decarboxylase-like domain-containing protein</fullName>
    </recommendedName>
</protein>
<dbReference type="PANTHER" id="PTHR28180:SF2">
    <property type="entry name" value="PEROXISOMAL PROTEIN 2"/>
    <property type="match status" value="1"/>
</dbReference>
<accession>A0A1M2VZQ1</accession>
<dbReference type="Gene3D" id="1.20.1290.10">
    <property type="entry name" value="AhpD-like"/>
    <property type="match status" value="1"/>
</dbReference>
<evidence type="ECO:0008006" key="3">
    <source>
        <dbReference type="Google" id="ProtNLM"/>
    </source>
</evidence>
<evidence type="ECO:0000313" key="1">
    <source>
        <dbReference type="EMBL" id="OJT13010.1"/>
    </source>
</evidence>
<dbReference type="OMA" id="RNTWYFI"/>